<name>F6YGU4_CALJA</name>
<sequence length="230" mass="24684">MGPQKPGQGSAAKPPIPNLPLADGRVRVPGGTPDPGGRARSGSLPRICHSCGKGVASFPDPEGVKWPPPPIYIPGLPVPSCSGYEQMAVQFEAFCAGGLAPGWSLLVQGQADSGEDRFEINFLLETGDIAFHVKPRFSSATIVGNAFQGGCWGPEEVSSIFPLALGEPFEMEVSSDSEHFHVYAQEHKILQFPHRQRPLGAITRVRVLSDHHLAQVELAKRGLSWGDRGY</sequence>
<dbReference type="Ensembl" id="ENSCJAT00000057071.3">
    <property type="protein sequence ID" value="ENSCJAP00000049359.2"/>
    <property type="gene ID" value="ENSCJAG00000032441.3"/>
</dbReference>
<evidence type="ECO:0000256" key="2">
    <source>
        <dbReference type="RuleBase" id="RU102079"/>
    </source>
</evidence>
<evidence type="ECO:0000256" key="1">
    <source>
        <dbReference type="ARBA" id="ARBA00022734"/>
    </source>
</evidence>
<dbReference type="KEGG" id="cjc:100401827"/>
<evidence type="ECO:0000256" key="3">
    <source>
        <dbReference type="SAM" id="MobiDB-lite"/>
    </source>
</evidence>
<evidence type="ECO:0000313" key="6">
    <source>
        <dbReference type="Proteomes" id="UP000008225"/>
    </source>
</evidence>
<dbReference type="AlphaFoldDB" id="F6YGU4"/>
<evidence type="ECO:0000313" key="5">
    <source>
        <dbReference type="Ensembl" id="ENSCJAP00000049359.2"/>
    </source>
</evidence>
<dbReference type="FunFam" id="2.60.120.200:FF:000021">
    <property type="entry name" value="Galectin"/>
    <property type="match status" value="1"/>
</dbReference>
<dbReference type="FunCoup" id="F6YGU4">
    <property type="interactions" value="8"/>
</dbReference>
<dbReference type="GeneID" id="100401827"/>
<keyword evidence="6" id="KW-1185">Reference proteome</keyword>
<dbReference type="InterPro" id="IPR044156">
    <property type="entry name" value="Galectin-like"/>
</dbReference>
<dbReference type="GeneTree" id="ENSGT00940000162164"/>
<evidence type="ECO:0000259" key="4">
    <source>
        <dbReference type="PROSITE" id="PS51304"/>
    </source>
</evidence>
<dbReference type="PANTHER" id="PTHR11346:SF21">
    <property type="entry name" value="GRIFIN"/>
    <property type="match status" value="1"/>
</dbReference>
<feature type="region of interest" description="Disordered" evidence="3">
    <location>
        <begin position="1"/>
        <end position="44"/>
    </location>
</feature>
<dbReference type="SMART" id="SM00908">
    <property type="entry name" value="Gal-bind_lectin"/>
    <property type="match status" value="1"/>
</dbReference>
<dbReference type="CTD" id="402635"/>
<dbReference type="CDD" id="cd00070">
    <property type="entry name" value="GLECT"/>
    <property type="match status" value="1"/>
</dbReference>
<dbReference type="SMART" id="SM00276">
    <property type="entry name" value="GLECT"/>
    <property type="match status" value="1"/>
</dbReference>
<dbReference type="Proteomes" id="UP000008225">
    <property type="component" value="Chromosome 2"/>
</dbReference>
<dbReference type="InterPro" id="IPR013320">
    <property type="entry name" value="ConA-like_dom_sf"/>
</dbReference>
<dbReference type="STRING" id="9483.ENSCJAP00000049359"/>
<reference evidence="5" key="3">
    <citation type="submission" date="2025-09" db="UniProtKB">
        <authorList>
            <consortium name="Ensembl"/>
        </authorList>
    </citation>
    <scope>IDENTIFICATION</scope>
</reference>
<dbReference type="Gene3D" id="2.60.120.200">
    <property type="match status" value="1"/>
</dbReference>
<feature type="domain" description="Galectin" evidence="4">
    <location>
        <begin position="91"/>
        <end position="219"/>
    </location>
</feature>
<dbReference type="HOGENOM" id="CLU_037794_3_0_1"/>
<reference evidence="5" key="1">
    <citation type="submission" date="2009-03" db="EMBL/GenBank/DDBJ databases">
        <authorList>
            <person name="Warren W."/>
            <person name="Ye L."/>
            <person name="Minx P."/>
            <person name="Worley K."/>
            <person name="Gibbs R."/>
            <person name="Wilson R.K."/>
        </authorList>
    </citation>
    <scope>NUCLEOTIDE SEQUENCE [LARGE SCALE GENOMIC DNA]</scope>
</reference>
<dbReference type="PANTHER" id="PTHR11346">
    <property type="entry name" value="GALECTIN"/>
    <property type="match status" value="1"/>
</dbReference>
<proteinExistence type="predicted"/>
<dbReference type="eggNOG" id="KOG3587">
    <property type="taxonomic scope" value="Eukaryota"/>
</dbReference>
<dbReference type="PROSITE" id="PS51304">
    <property type="entry name" value="GALECTIN"/>
    <property type="match status" value="1"/>
</dbReference>
<dbReference type="InterPro" id="IPR001079">
    <property type="entry name" value="Galectin_CRD"/>
</dbReference>
<dbReference type="RefSeq" id="XP_035145339.1">
    <property type="nucleotide sequence ID" value="XM_035289448.2"/>
</dbReference>
<dbReference type="SUPFAM" id="SSF49899">
    <property type="entry name" value="Concanavalin A-like lectins/glucanases"/>
    <property type="match status" value="1"/>
</dbReference>
<gene>
    <name evidence="5" type="primary">GRIFIN</name>
</gene>
<dbReference type="Pfam" id="PF00337">
    <property type="entry name" value="Gal-bind_lectin"/>
    <property type="match status" value="1"/>
</dbReference>
<dbReference type="OrthoDB" id="8112755at2759"/>
<dbReference type="InParanoid" id="F6YGU4"/>
<keyword evidence="1 2" id="KW-0430">Lectin</keyword>
<accession>F6YGU4</accession>
<organism evidence="5 6">
    <name type="scientific">Callithrix jacchus</name>
    <name type="common">White-tufted-ear marmoset</name>
    <name type="synonym">Simia Jacchus</name>
    <dbReference type="NCBI Taxonomy" id="9483"/>
    <lineage>
        <taxon>Eukaryota</taxon>
        <taxon>Metazoa</taxon>
        <taxon>Chordata</taxon>
        <taxon>Craniata</taxon>
        <taxon>Vertebrata</taxon>
        <taxon>Euteleostomi</taxon>
        <taxon>Mammalia</taxon>
        <taxon>Eutheria</taxon>
        <taxon>Euarchontoglires</taxon>
        <taxon>Primates</taxon>
        <taxon>Haplorrhini</taxon>
        <taxon>Platyrrhini</taxon>
        <taxon>Cebidae</taxon>
        <taxon>Callitrichinae</taxon>
        <taxon>Callithrix</taxon>
        <taxon>Callithrix</taxon>
    </lineage>
</organism>
<protein>
    <recommendedName>
        <fullName evidence="2">Galectin</fullName>
    </recommendedName>
</protein>
<reference evidence="5" key="2">
    <citation type="submission" date="2025-08" db="UniProtKB">
        <authorList>
            <consortium name="Ensembl"/>
        </authorList>
    </citation>
    <scope>IDENTIFICATION</scope>
</reference>
<dbReference type="GO" id="GO:0030246">
    <property type="term" value="F:carbohydrate binding"/>
    <property type="evidence" value="ECO:0007669"/>
    <property type="project" value="UniProtKB-UniRule"/>
</dbReference>